<dbReference type="PROSITE" id="PS00108">
    <property type="entry name" value="PROTEIN_KINASE_ST"/>
    <property type="match status" value="1"/>
</dbReference>
<feature type="domain" description="Protein kinase" evidence="8">
    <location>
        <begin position="82"/>
        <end position="293"/>
    </location>
</feature>
<reference evidence="9 10" key="1">
    <citation type="journal article" date="2015" name="Genome Biol. Evol.">
        <title>Comparative Genomics of a Bacterivorous Green Alga Reveals Evolutionary Causalities and Consequences of Phago-Mixotrophic Mode of Nutrition.</title>
        <authorList>
            <person name="Burns J.A."/>
            <person name="Paasch A."/>
            <person name="Narechania A."/>
            <person name="Kim E."/>
        </authorList>
    </citation>
    <scope>NUCLEOTIDE SEQUENCE [LARGE SCALE GENOMIC DNA]</scope>
    <source>
        <strain evidence="9 10">PLY_AMNH</strain>
    </source>
</reference>
<keyword evidence="5 6" id="KW-0067">ATP-binding</keyword>
<keyword evidence="3 6" id="KW-0547">Nucleotide-binding</keyword>
<evidence type="ECO:0000256" key="1">
    <source>
        <dbReference type="ARBA" id="ARBA00022527"/>
    </source>
</evidence>
<accession>A0AAE0BKQ2</accession>
<dbReference type="SMART" id="SM00220">
    <property type="entry name" value="S_TKc"/>
    <property type="match status" value="1"/>
</dbReference>
<dbReference type="SUPFAM" id="SSF56112">
    <property type="entry name" value="Protein kinase-like (PK-like)"/>
    <property type="match status" value="1"/>
</dbReference>
<evidence type="ECO:0000256" key="6">
    <source>
        <dbReference type="PROSITE-ProRule" id="PRU10141"/>
    </source>
</evidence>
<keyword evidence="10" id="KW-1185">Reference proteome</keyword>
<keyword evidence="2" id="KW-0808">Transferase</keyword>
<dbReference type="InterPro" id="IPR011009">
    <property type="entry name" value="Kinase-like_dom_sf"/>
</dbReference>
<dbReference type="PANTHER" id="PTHR44329">
    <property type="entry name" value="SERINE/THREONINE-PROTEIN KINASE TNNI3K-RELATED"/>
    <property type="match status" value="1"/>
</dbReference>
<dbReference type="PROSITE" id="PS50011">
    <property type="entry name" value="PROTEIN_KINASE_DOM"/>
    <property type="match status" value="1"/>
</dbReference>
<dbReference type="InterPro" id="IPR051681">
    <property type="entry name" value="Ser/Thr_Kinases-Pseudokinases"/>
</dbReference>
<dbReference type="InterPro" id="IPR008271">
    <property type="entry name" value="Ser/Thr_kinase_AS"/>
</dbReference>
<dbReference type="GO" id="GO:0005524">
    <property type="term" value="F:ATP binding"/>
    <property type="evidence" value="ECO:0007669"/>
    <property type="project" value="UniProtKB-UniRule"/>
</dbReference>
<dbReference type="PROSITE" id="PS00107">
    <property type="entry name" value="PROTEIN_KINASE_ATP"/>
    <property type="match status" value="1"/>
</dbReference>
<evidence type="ECO:0000256" key="3">
    <source>
        <dbReference type="ARBA" id="ARBA00022741"/>
    </source>
</evidence>
<keyword evidence="4" id="KW-0418">Kinase</keyword>
<comment type="similarity">
    <text evidence="7">Belongs to the protein kinase superfamily.</text>
</comment>
<name>A0AAE0BKQ2_9CHLO</name>
<proteinExistence type="inferred from homology"/>
<dbReference type="Gene3D" id="3.30.200.20">
    <property type="entry name" value="Phosphorylase Kinase, domain 1"/>
    <property type="match status" value="1"/>
</dbReference>
<comment type="caution">
    <text evidence="9">The sequence shown here is derived from an EMBL/GenBank/DDBJ whole genome shotgun (WGS) entry which is preliminary data.</text>
</comment>
<evidence type="ECO:0000256" key="4">
    <source>
        <dbReference type="ARBA" id="ARBA00022777"/>
    </source>
</evidence>
<dbReference type="EMBL" id="LGRX02034602">
    <property type="protein sequence ID" value="KAK3237417.1"/>
    <property type="molecule type" value="Genomic_DNA"/>
</dbReference>
<evidence type="ECO:0000313" key="10">
    <source>
        <dbReference type="Proteomes" id="UP001190700"/>
    </source>
</evidence>
<evidence type="ECO:0000256" key="7">
    <source>
        <dbReference type="RuleBase" id="RU000304"/>
    </source>
</evidence>
<gene>
    <name evidence="9" type="ORF">CYMTET_52506</name>
</gene>
<sequence length="293" mass="32245">MRPCSKNSRAFRDITNSIQVSEEKQQVGGKEASQGSVELADCAPSNVLNDNGCQRIVTGRKLIDDAVNPTFAHLYIPESRLTIEKTYIGSGGYGDVSKGYLSGAVHCPSSEIVAVKRFRKSDTASRDFLQELETLVEVSPLSSAVTVLGWTVLHSAKGRVKTSVPALILEYLDFGDLLNFMCYLEGKRMLEFKLIVQVILDALMSLLQLHSISLGHGDVKAENFLVEEVHVKLQDGSFVTTKKFYNLEECLKTGGEIVFVKLLSSDFGSAVRLPGKDSRHATDIASFFDNFLK</sequence>
<keyword evidence="1 7" id="KW-0723">Serine/threonine-protein kinase</keyword>
<dbReference type="InterPro" id="IPR017441">
    <property type="entry name" value="Protein_kinase_ATP_BS"/>
</dbReference>
<dbReference type="AlphaFoldDB" id="A0AAE0BKQ2"/>
<dbReference type="Gene3D" id="1.10.510.10">
    <property type="entry name" value="Transferase(Phosphotransferase) domain 1"/>
    <property type="match status" value="1"/>
</dbReference>
<evidence type="ECO:0000256" key="2">
    <source>
        <dbReference type="ARBA" id="ARBA00022679"/>
    </source>
</evidence>
<dbReference type="InterPro" id="IPR000719">
    <property type="entry name" value="Prot_kinase_dom"/>
</dbReference>
<dbReference type="InterPro" id="IPR001245">
    <property type="entry name" value="Ser-Thr/Tyr_kinase_cat_dom"/>
</dbReference>
<dbReference type="Proteomes" id="UP001190700">
    <property type="component" value="Unassembled WGS sequence"/>
</dbReference>
<evidence type="ECO:0000313" key="9">
    <source>
        <dbReference type="EMBL" id="KAK3237417.1"/>
    </source>
</evidence>
<dbReference type="Pfam" id="PF07714">
    <property type="entry name" value="PK_Tyr_Ser-Thr"/>
    <property type="match status" value="1"/>
</dbReference>
<feature type="binding site" evidence="6">
    <location>
        <position position="116"/>
    </location>
    <ligand>
        <name>ATP</name>
        <dbReference type="ChEBI" id="CHEBI:30616"/>
    </ligand>
</feature>
<dbReference type="GO" id="GO:0004674">
    <property type="term" value="F:protein serine/threonine kinase activity"/>
    <property type="evidence" value="ECO:0007669"/>
    <property type="project" value="UniProtKB-KW"/>
</dbReference>
<organism evidence="9 10">
    <name type="scientific">Cymbomonas tetramitiformis</name>
    <dbReference type="NCBI Taxonomy" id="36881"/>
    <lineage>
        <taxon>Eukaryota</taxon>
        <taxon>Viridiplantae</taxon>
        <taxon>Chlorophyta</taxon>
        <taxon>Pyramimonadophyceae</taxon>
        <taxon>Pyramimonadales</taxon>
        <taxon>Pyramimonadaceae</taxon>
        <taxon>Cymbomonas</taxon>
    </lineage>
</organism>
<evidence type="ECO:0000259" key="8">
    <source>
        <dbReference type="PROSITE" id="PS50011"/>
    </source>
</evidence>
<evidence type="ECO:0000256" key="5">
    <source>
        <dbReference type="ARBA" id="ARBA00022840"/>
    </source>
</evidence>
<protein>
    <recommendedName>
        <fullName evidence="8">Protein kinase domain-containing protein</fullName>
    </recommendedName>
</protein>